<evidence type="ECO:0000259" key="4">
    <source>
        <dbReference type="Pfam" id="PF00326"/>
    </source>
</evidence>
<dbReference type="Proteomes" id="UP000199421">
    <property type="component" value="Unassembled WGS sequence"/>
</dbReference>
<keyword evidence="6" id="KW-1185">Reference proteome</keyword>
<organism evidence="5 6">
    <name type="scientific">Olivibacter domesticus</name>
    <name type="common">Pseudosphingobacterium domesticum</name>
    <dbReference type="NCBI Taxonomy" id="407022"/>
    <lineage>
        <taxon>Bacteria</taxon>
        <taxon>Pseudomonadati</taxon>
        <taxon>Bacteroidota</taxon>
        <taxon>Sphingobacteriia</taxon>
        <taxon>Sphingobacteriales</taxon>
        <taxon>Sphingobacteriaceae</taxon>
        <taxon>Olivibacter</taxon>
    </lineage>
</organism>
<dbReference type="OrthoDB" id="6388416at2"/>
<dbReference type="GO" id="GO:0004177">
    <property type="term" value="F:aminopeptidase activity"/>
    <property type="evidence" value="ECO:0007669"/>
    <property type="project" value="UniProtKB-KW"/>
</dbReference>
<proteinExistence type="predicted"/>
<keyword evidence="5" id="KW-0645">Protease</keyword>
<feature type="signal peptide" evidence="3">
    <location>
        <begin position="1"/>
        <end position="19"/>
    </location>
</feature>
<dbReference type="GO" id="GO:0004252">
    <property type="term" value="F:serine-type endopeptidase activity"/>
    <property type="evidence" value="ECO:0007669"/>
    <property type="project" value="TreeGrafter"/>
</dbReference>
<evidence type="ECO:0000256" key="1">
    <source>
        <dbReference type="ARBA" id="ARBA00022801"/>
    </source>
</evidence>
<feature type="chain" id="PRO_5011497218" evidence="3">
    <location>
        <begin position="20"/>
        <end position="801"/>
    </location>
</feature>
<dbReference type="InterPro" id="IPR011659">
    <property type="entry name" value="WD40"/>
</dbReference>
<dbReference type="STRING" id="407022.SAMN05661044_04063"/>
<sequence>MKKTLLSLFVLLNILSVSAQINLTYQTPPASIQELLEAPSTPIVHFSKSGNKLLLLQSPDYPSIEDVSQPILGLAGLRINPLNNASAVAITYTKMSLQEIKSTDDQTFEGLPANARIGNITWSPDEKYIAFSNATKEGVELWLADVERRIARKLSSRYLNDAYGNTLQWAPNGAYILAQFIVDNRGERPVEDAVPKGPIIQENLGKAAPSRTYQNLLKNPYDEKLMDYFLSSQLYNVDVEGKEVAVATPAIYREISFSPDGKYLLVQKVQKPYSYLVPIYSFPFQTSIYNAKGKEVKALHLSPLAENLPTGFDAVIKGPRNYSWRTDMPSTLYWVEAQDGGDPNKKASIRDLVYTLKAPFGEDKRKFAETTLRFSNIVWGNGQYALLREQWQKDRSEKITLLNPSNLQVVKIVADRSTEDSYSDPGDFVTVNGKFHTKVLLFEKGTLPVTFTIGTGASPEGDRPFLLKWDLMTDKKDTLFKSRAPYYEEPIFFNNKGIVYVSRESTEEPPNLYRIDLKNRNGVSLTSFPDPYPSLKGVSKQQLSYPRKDGIKLTATLYLPKGYTKEQGPLPVLMWAYPREFKSLKAAGQVKGSPYRFTRLAFRSPVYWVTRGYAILDQTDMPIVGEGDEEPNDTFVAQVQENARAVIDYVVGMGVADRNRIAVGGHSYGAFMTANLLAHTDYFAAGIARSGAYNRTLTPFGFQYEERTYWEAPSVYYQMSPFSFANKIKTPLLMTHGIDDENSGTFPVQSERLYSAIKGHGGIVRLVLLPKEFHGYRAKESIMHTFWEMDTWLEKYVKNRK</sequence>
<dbReference type="PANTHER" id="PTHR42776">
    <property type="entry name" value="SERINE PEPTIDASE S9 FAMILY MEMBER"/>
    <property type="match status" value="1"/>
</dbReference>
<dbReference type="InterPro" id="IPR001375">
    <property type="entry name" value="Peptidase_S9_cat"/>
</dbReference>
<dbReference type="EMBL" id="FOAF01000006">
    <property type="protein sequence ID" value="SEM03363.1"/>
    <property type="molecule type" value="Genomic_DNA"/>
</dbReference>
<dbReference type="RefSeq" id="WP_093328070.1">
    <property type="nucleotide sequence ID" value="NZ_FOAF01000006.1"/>
</dbReference>
<dbReference type="AlphaFoldDB" id="A0A1H7V2I6"/>
<name>A0A1H7V2I6_OLID1</name>
<dbReference type="Gene3D" id="2.120.10.30">
    <property type="entry name" value="TolB, C-terminal domain"/>
    <property type="match status" value="1"/>
</dbReference>
<dbReference type="SUPFAM" id="SSF82171">
    <property type="entry name" value="DPP6 N-terminal domain-like"/>
    <property type="match status" value="1"/>
</dbReference>
<keyword evidence="3" id="KW-0732">Signal</keyword>
<accession>A0A1H7V2I6</accession>
<dbReference type="InterPro" id="IPR011042">
    <property type="entry name" value="6-blade_b-propeller_TolB-like"/>
</dbReference>
<evidence type="ECO:0000256" key="3">
    <source>
        <dbReference type="SAM" id="SignalP"/>
    </source>
</evidence>
<protein>
    <submittedName>
        <fullName evidence="5">Dipeptidyl aminopeptidase/acylaminoacyl peptidase</fullName>
    </submittedName>
</protein>
<keyword evidence="2" id="KW-0720">Serine protease</keyword>
<keyword evidence="1" id="KW-0378">Hydrolase</keyword>
<evidence type="ECO:0000313" key="6">
    <source>
        <dbReference type="Proteomes" id="UP000199421"/>
    </source>
</evidence>
<evidence type="ECO:0000313" key="5">
    <source>
        <dbReference type="EMBL" id="SEM03363.1"/>
    </source>
</evidence>
<keyword evidence="5" id="KW-0031">Aminopeptidase</keyword>
<evidence type="ECO:0000256" key="2">
    <source>
        <dbReference type="ARBA" id="ARBA00022825"/>
    </source>
</evidence>
<reference evidence="6" key="1">
    <citation type="submission" date="2016-10" db="EMBL/GenBank/DDBJ databases">
        <authorList>
            <person name="Varghese N."/>
            <person name="Submissions S."/>
        </authorList>
    </citation>
    <scope>NUCLEOTIDE SEQUENCE [LARGE SCALE GENOMIC DNA]</scope>
    <source>
        <strain evidence="6">DSM 18733</strain>
    </source>
</reference>
<dbReference type="Pfam" id="PF00326">
    <property type="entry name" value="Peptidase_S9"/>
    <property type="match status" value="1"/>
</dbReference>
<gene>
    <name evidence="5" type="ORF">SAMN05661044_04063</name>
</gene>
<dbReference type="Gene3D" id="3.40.50.1820">
    <property type="entry name" value="alpha/beta hydrolase"/>
    <property type="match status" value="1"/>
</dbReference>
<dbReference type="SUPFAM" id="SSF53474">
    <property type="entry name" value="alpha/beta-Hydrolases"/>
    <property type="match status" value="1"/>
</dbReference>
<dbReference type="Pfam" id="PF07676">
    <property type="entry name" value="PD40"/>
    <property type="match status" value="1"/>
</dbReference>
<dbReference type="InterPro" id="IPR029058">
    <property type="entry name" value="AB_hydrolase_fold"/>
</dbReference>
<feature type="domain" description="Peptidase S9 prolyl oligopeptidase catalytic" evidence="4">
    <location>
        <begin position="645"/>
        <end position="799"/>
    </location>
</feature>
<dbReference type="PANTHER" id="PTHR42776:SF28">
    <property type="entry name" value="GLUTAMYL ENDOPEPTIDASE, CHLOROPLASTIC-RELATED"/>
    <property type="match status" value="1"/>
</dbReference>
<dbReference type="GO" id="GO:0006508">
    <property type="term" value="P:proteolysis"/>
    <property type="evidence" value="ECO:0007669"/>
    <property type="project" value="InterPro"/>
</dbReference>